<dbReference type="RefSeq" id="WP_136063146.1">
    <property type="nucleotide sequence ID" value="NZ_CAAHFH010000002.1"/>
</dbReference>
<sequence length="147" mass="16395">MTKRRLITAGIFAGTATLLSSCGSIIYPERVNQKEHGGFDFLIMGMDAVGLLFFLVPGIVAFAVDFGTGAIYFPADHKKNERERTVFDRIDSQARLDRHEIERLVERRTGCSIELNEDRVLAKRLNHISEFNEACSSLSAQAMLASN</sequence>
<keyword evidence="1" id="KW-0812">Transmembrane</keyword>
<dbReference type="AlphaFoldDB" id="A0A6C2URZ9"/>
<name>A0A6C2URZ9_9BACT</name>
<dbReference type="EMBL" id="CAAHFH010000002">
    <property type="protein sequence ID" value="VGO21706.1"/>
    <property type="molecule type" value="Genomic_DNA"/>
</dbReference>
<evidence type="ECO:0000313" key="2">
    <source>
        <dbReference type="EMBL" id="VGO21706.1"/>
    </source>
</evidence>
<dbReference type="PROSITE" id="PS51257">
    <property type="entry name" value="PROKAR_LIPOPROTEIN"/>
    <property type="match status" value="1"/>
</dbReference>
<evidence type="ECO:0000256" key="1">
    <source>
        <dbReference type="SAM" id="Phobius"/>
    </source>
</evidence>
<feature type="transmembrane region" description="Helical" evidence="1">
    <location>
        <begin position="48"/>
        <end position="73"/>
    </location>
</feature>
<protein>
    <submittedName>
        <fullName evidence="2">Uncharacterized protein</fullName>
    </submittedName>
</protein>
<proteinExistence type="predicted"/>
<keyword evidence="1" id="KW-0472">Membrane</keyword>
<evidence type="ECO:0000313" key="3">
    <source>
        <dbReference type="Proteomes" id="UP000346198"/>
    </source>
</evidence>
<keyword evidence="3" id="KW-1185">Reference proteome</keyword>
<reference evidence="2 3" key="1">
    <citation type="submission" date="2019-04" db="EMBL/GenBank/DDBJ databases">
        <authorList>
            <person name="Van Vliet M D."/>
        </authorList>
    </citation>
    <scope>NUCLEOTIDE SEQUENCE [LARGE SCALE GENOMIC DNA]</scope>
    <source>
        <strain evidence="2 3">F21</strain>
    </source>
</reference>
<gene>
    <name evidence="2" type="ORF">SCARR_03780</name>
</gene>
<dbReference type="Proteomes" id="UP000346198">
    <property type="component" value="Unassembled WGS sequence"/>
</dbReference>
<accession>A0A6C2URZ9</accession>
<keyword evidence="1" id="KW-1133">Transmembrane helix</keyword>
<organism evidence="2 3">
    <name type="scientific">Pontiella sulfatireligans</name>
    <dbReference type="NCBI Taxonomy" id="2750658"/>
    <lineage>
        <taxon>Bacteria</taxon>
        <taxon>Pseudomonadati</taxon>
        <taxon>Kiritimatiellota</taxon>
        <taxon>Kiritimatiellia</taxon>
        <taxon>Kiritimatiellales</taxon>
        <taxon>Pontiellaceae</taxon>
        <taxon>Pontiella</taxon>
    </lineage>
</organism>